<dbReference type="OrthoDB" id="9803233at2"/>
<dbReference type="InterPro" id="IPR016181">
    <property type="entry name" value="Acyl_CoA_acyltransferase"/>
</dbReference>
<evidence type="ECO:0000259" key="1">
    <source>
        <dbReference type="PROSITE" id="PS51186"/>
    </source>
</evidence>
<dbReference type="GO" id="GO:0016747">
    <property type="term" value="F:acyltransferase activity, transferring groups other than amino-acyl groups"/>
    <property type="evidence" value="ECO:0007669"/>
    <property type="project" value="InterPro"/>
</dbReference>
<name>A0A646KSE3_STRJU</name>
<evidence type="ECO:0000313" key="2">
    <source>
        <dbReference type="EMBL" id="MQT05173.1"/>
    </source>
</evidence>
<dbReference type="SUPFAM" id="SSF55729">
    <property type="entry name" value="Acyl-CoA N-acyltransferases (Nat)"/>
    <property type="match status" value="1"/>
</dbReference>
<protein>
    <submittedName>
        <fullName evidence="2">GNAT family N-acetyltransferase</fullName>
    </submittedName>
</protein>
<dbReference type="Gene3D" id="3.40.630.30">
    <property type="match status" value="1"/>
</dbReference>
<sequence>MDEARSRGCTRIEVWTGGDPGHEPARRTYDKAGFTALPVIHYYREL</sequence>
<dbReference type="Proteomes" id="UP000419138">
    <property type="component" value="Unassembled WGS sequence"/>
</dbReference>
<dbReference type="PROSITE" id="PS51186">
    <property type="entry name" value="GNAT"/>
    <property type="match status" value="1"/>
</dbReference>
<dbReference type="InterPro" id="IPR000182">
    <property type="entry name" value="GNAT_dom"/>
</dbReference>
<accession>A0A646KSE3</accession>
<comment type="caution">
    <text evidence="2">The sequence shown here is derived from an EMBL/GenBank/DDBJ whole genome shotgun (WGS) entry which is preliminary data.</text>
</comment>
<dbReference type="AlphaFoldDB" id="A0A646KSE3"/>
<gene>
    <name evidence="2" type="ORF">FF041_35155</name>
</gene>
<feature type="domain" description="N-acetyltransferase" evidence="1">
    <location>
        <begin position="1"/>
        <end position="46"/>
    </location>
</feature>
<proteinExistence type="predicted"/>
<dbReference type="EMBL" id="VCLA01000199">
    <property type="protein sequence ID" value="MQT05173.1"/>
    <property type="molecule type" value="Genomic_DNA"/>
</dbReference>
<keyword evidence="3" id="KW-1185">Reference proteome</keyword>
<reference evidence="2 3" key="1">
    <citation type="submission" date="2019-05" db="EMBL/GenBank/DDBJ databases">
        <title>Comparative genomics and metabolomics analyses of clavulanic acid producing Streptomyces species provides insight into specialized metabolism and evolution of beta-lactam biosynthetic gene clusters.</title>
        <authorList>
            <person name="Moore M.A."/>
            <person name="Cruz-Morales P."/>
            <person name="Barona Gomez F."/>
            <person name="Kapil T."/>
        </authorList>
    </citation>
    <scope>NUCLEOTIDE SEQUENCE [LARGE SCALE GENOMIC DNA]</scope>
    <source>
        <strain evidence="2 3">NRRL 5741</strain>
    </source>
</reference>
<organism evidence="2 3">
    <name type="scientific">Streptomyces jumonjinensis</name>
    <dbReference type="NCBI Taxonomy" id="1945"/>
    <lineage>
        <taxon>Bacteria</taxon>
        <taxon>Bacillati</taxon>
        <taxon>Actinomycetota</taxon>
        <taxon>Actinomycetes</taxon>
        <taxon>Kitasatosporales</taxon>
        <taxon>Streptomycetaceae</taxon>
        <taxon>Streptomyces</taxon>
    </lineage>
</organism>
<keyword evidence="2" id="KW-0808">Transferase</keyword>
<evidence type="ECO:0000313" key="3">
    <source>
        <dbReference type="Proteomes" id="UP000419138"/>
    </source>
</evidence>